<dbReference type="EMBL" id="CAADFR010000135">
    <property type="protein sequence ID" value="VFK43051.1"/>
    <property type="molecule type" value="Genomic_DNA"/>
</dbReference>
<sequence>MHFLDSTILRFLLDMPSKPFTPFRSPSGILINRNRNPKKPNCLPHGILSRGDTEYAFGLVDWRSGEGRVFRHSVGGGPCRVGLFGFAAGRQQHQVPQYAGDQGAHENSQARASRVGGAGNDGASAVLECQGTDEQAHGESNAAQ</sequence>
<gene>
    <name evidence="3" type="ORF">BECKSD772E_GA0070983_11168</name>
    <name evidence="2" type="ORF">BECKSD772F_GA0070984_11358</name>
</gene>
<organism evidence="2">
    <name type="scientific">Candidatus Kentrum sp. SD</name>
    <dbReference type="NCBI Taxonomy" id="2126332"/>
    <lineage>
        <taxon>Bacteria</taxon>
        <taxon>Pseudomonadati</taxon>
        <taxon>Pseudomonadota</taxon>
        <taxon>Gammaproteobacteria</taxon>
        <taxon>Candidatus Kentrum</taxon>
    </lineage>
</organism>
<proteinExistence type="predicted"/>
<feature type="region of interest" description="Disordered" evidence="1">
    <location>
        <begin position="94"/>
        <end position="144"/>
    </location>
</feature>
<name>A0A450YNC1_9GAMM</name>
<accession>A0A450YNC1</accession>
<evidence type="ECO:0000313" key="3">
    <source>
        <dbReference type="EMBL" id="VFK48199.1"/>
    </source>
</evidence>
<dbReference type="AlphaFoldDB" id="A0A450YNC1"/>
<reference evidence="2" key="1">
    <citation type="submission" date="2019-02" db="EMBL/GenBank/DDBJ databases">
        <authorList>
            <person name="Gruber-Vodicka R. H."/>
            <person name="Seah K. B. B."/>
        </authorList>
    </citation>
    <scope>NUCLEOTIDE SEQUENCE</scope>
    <source>
        <strain evidence="3">BECK_S1320</strain>
        <strain evidence="2">BECK_S1321</strain>
    </source>
</reference>
<evidence type="ECO:0000313" key="2">
    <source>
        <dbReference type="EMBL" id="VFK43051.1"/>
    </source>
</evidence>
<dbReference type="EMBL" id="CAADFU010000116">
    <property type="protein sequence ID" value="VFK48199.1"/>
    <property type="molecule type" value="Genomic_DNA"/>
</dbReference>
<protein>
    <submittedName>
        <fullName evidence="2">Uncharacterized protein</fullName>
    </submittedName>
</protein>
<evidence type="ECO:0000256" key="1">
    <source>
        <dbReference type="SAM" id="MobiDB-lite"/>
    </source>
</evidence>